<keyword evidence="20" id="KW-1185">Reference proteome</keyword>
<sequence>MSEKKEQYYLPPPKLGKWEGFRKFLWDSDSSQFLGRTGASWAKIFIFYIIFYAALSGFFAAMLAVFYQTLNTKTPKWKLEESIIGTNPGLGFRPMPPESNVESTLIWYKGNDDNNYKYWAEEIDRFLEEYKKAGQTPGVGQNKVICDFNNPPAEGKVCDVPIKDWSPCISENGYNYKKSAPCIFLKLNKIFDWMPQFYNESSSLPDNMPEDLKNHIRDSNKPNELNTVWVSCEGENPADIEHVGPIQYIPRRGFPGYYFPFKNYEGYLSPILAIFFERPKTGVLINIECKAWAKNIKHDRADRRGSVHFELMID</sequence>
<dbReference type="GO" id="GO:0036376">
    <property type="term" value="P:sodium ion export across plasma membrane"/>
    <property type="evidence" value="ECO:0007669"/>
    <property type="project" value="TreeGrafter"/>
</dbReference>
<feature type="transmembrane region" description="Helical" evidence="18">
    <location>
        <begin position="45"/>
        <end position="67"/>
    </location>
</feature>
<evidence type="ECO:0000256" key="18">
    <source>
        <dbReference type="SAM" id="Phobius"/>
    </source>
</evidence>
<dbReference type="Gene3D" id="2.60.40.1660">
    <property type="entry name" value="Na, k-atpase alpha subunit"/>
    <property type="match status" value="1"/>
</dbReference>
<evidence type="ECO:0000256" key="15">
    <source>
        <dbReference type="ARBA" id="ARBA00023180"/>
    </source>
</evidence>
<dbReference type="GO" id="GO:0005890">
    <property type="term" value="C:sodium:potassium-exchanging ATPase complex"/>
    <property type="evidence" value="ECO:0007669"/>
    <property type="project" value="InterPro"/>
</dbReference>
<dbReference type="Pfam" id="PF00287">
    <property type="entry name" value="Na_K-ATPase"/>
    <property type="match status" value="1"/>
</dbReference>
<evidence type="ECO:0000256" key="11">
    <source>
        <dbReference type="ARBA" id="ARBA00023053"/>
    </source>
</evidence>
<keyword evidence="3" id="KW-0813">Transport</keyword>
<keyword evidence="8" id="KW-0630">Potassium</keyword>
<keyword evidence="9" id="KW-0735">Signal-anchor</keyword>
<dbReference type="PANTHER" id="PTHR11523">
    <property type="entry name" value="SODIUM/POTASSIUM-DEPENDENT ATPASE BETA SUBUNIT"/>
    <property type="match status" value="1"/>
</dbReference>
<keyword evidence="10 18" id="KW-1133">Transmembrane helix</keyword>
<dbReference type="FunFam" id="2.60.40.1660:FF:000004">
    <property type="entry name" value="sodium/potassium-transporting ATPase subunit beta-2"/>
    <property type="match status" value="1"/>
</dbReference>
<dbReference type="AlphaFoldDB" id="A0A8S1CDA2"/>
<evidence type="ECO:0000256" key="17">
    <source>
        <dbReference type="ARBA" id="ARBA00025540"/>
    </source>
</evidence>
<evidence type="ECO:0000256" key="1">
    <source>
        <dbReference type="ARBA" id="ARBA00004401"/>
    </source>
</evidence>
<keyword evidence="14" id="KW-1015">Disulfide bond</keyword>
<dbReference type="Proteomes" id="UP000494165">
    <property type="component" value="Unassembled WGS sequence"/>
</dbReference>
<comment type="function">
    <text evidence="17">This is the non-catalytic component of the active enzyme, which catalyzes the hydrolysis of ATP coupled with the exchange of Na(+) and K(+) ions across the plasma membrane. The beta subunit regulates, through assembly of alpha/beta heterodimers, the number of sodium pumps transported to the plasma membrane.</text>
</comment>
<evidence type="ECO:0000313" key="20">
    <source>
        <dbReference type="Proteomes" id="UP000494165"/>
    </source>
</evidence>
<keyword evidence="7 18" id="KW-0812">Transmembrane</keyword>
<dbReference type="PANTHER" id="PTHR11523:SF28">
    <property type="entry name" value="NA_K-ATPASE BETA SUBUNIT ISOFORM 4-RELATED"/>
    <property type="match status" value="1"/>
</dbReference>
<proteinExistence type="inferred from homology"/>
<dbReference type="InterPro" id="IPR000402">
    <property type="entry name" value="Na/K_ATPase_sub_beta"/>
</dbReference>
<dbReference type="PROSITE" id="PS00390">
    <property type="entry name" value="ATPASE_NA_K_BETA_1"/>
    <property type="match status" value="1"/>
</dbReference>
<keyword evidence="11" id="KW-0915">Sodium</keyword>
<keyword evidence="13 18" id="KW-0472">Membrane</keyword>
<keyword evidence="4" id="KW-1003">Cell membrane</keyword>
<keyword evidence="15" id="KW-0325">Glycoprotein</keyword>
<dbReference type="GO" id="GO:0006883">
    <property type="term" value="P:intracellular sodium ion homeostasis"/>
    <property type="evidence" value="ECO:0007669"/>
    <property type="project" value="TreeGrafter"/>
</dbReference>
<evidence type="ECO:0000256" key="13">
    <source>
        <dbReference type="ARBA" id="ARBA00023136"/>
    </source>
</evidence>
<comment type="caution">
    <text evidence="19">The sequence shown here is derived from an EMBL/GenBank/DDBJ whole genome shotgun (WGS) entry which is preliminary data.</text>
</comment>
<dbReference type="GO" id="GO:0030007">
    <property type="term" value="P:intracellular potassium ion homeostasis"/>
    <property type="evidence" value="ECO:0007669"/>
    <property type="project" value="TreeGrafter"/>
</dbReference>
<organism evidence="19 20">
    <name type="scientific">Cloeon dipterum</name>
    <dbReference type="NCBI Taxonomy" id="197152"/>
    <lineage>
        <taxon>Eukaryota</taxon>
        <taxon>Metazoa</taxon>
        <taxon>Ecdysozoa</taxon>
        <taxon>Arthropoda</taxon>
        <taxon>Hexapoda</taxon>
        <taxon>Insecta</taxon>
        <taxon>Pterygota</taxon>
        <taxon>Palaeoptera</taxon>
        <taxon>Ephemeroptera</taxon>
        <taxon>Pisciforma</taxon>
        <taxon>Baetidae</taxon>
        <taxon>Cloeon</taxon>
    </lineage>
</organism>
<gene>
    <name evidence="19" type="ORF">CLODIP_2_CD14825</name>
</gene>
<reference evidence="19 20" key="1">
    <citation type="submission" date="2020-04" db="EMBL/GenBank/DDBJ databases">
        <authorList>
            <person name="Alioto T."/>
            <person name="Alioto T."/>
            <person name="Gomez Garrido J."/>
        </authorList>
    </citation>
    <scope>NUCLEOTIDE SEQUENCE [LARGE SCALE GENOMIC DNA]</scope>
</reference>
<evidence type="ECO:0008006" key="21">
    <source>
        <dbReference type="Google" id="ProtNLM"/>
    </source>
</evidence>
<keyword evidence="6" id="KW-0740">Sodium/potassium transport</keyword>
<evidence type="ECO:0000256" key="9">
    <source>
        <dbReference type="ARBA" id="ARBA00022968"/>
    </source>
</evidence>
<dbReference type="EMBL" id="CADEPI010000011">
    <property type="protein sequence ID" value="CAB3363239.1"/>
    <property type="molecule type" value="Genomic_DNA"/>
</dbReference>
<evidence type="ECO:0000256" key="12">
    <source>
        <dbReference type="ARBA" id="ARBA00023065"/>
    </source>
</evidence>
<evidence type="ECO:0000256" key="5">
    <source>
        <dbReference type="ARBA" id="ARBA00022538"/>
    </source>
</evidence>
<evidence type="ECO:0000256" key="16">
    <source>
        <dbReference type="ARBA" id="ARBA00023201"/>
    </source>
</evidence>
<name>A0A8S1CDA2_9INSE</name>
<dbReference type="GO" id="GO:0001671">
    <property type="term" value="F:ATPase activator activity"/>
    <property type="evidence" value="ECO:0007669"/>
    <property type="project" value="TreeGrafter"/>
</dbReference>
<protein>
    <recommendedName>
        <fullName evidence="21">Sodium/potassium-transporting ATPase subunit beta</fullName>
    </recommendedName>
</protein>
<evidence type="ECO:0000256" key="3">
    <source>
        <dbReference type="ARBA" id="ARBA00022448"/>
    </source>
</evidence>
<evidence type="ECO:0000313" key="19">
    <source>
        <dbReference type="EMBL" id="CAB3363239.1"/>
    </source>
</evidence>
<evidence type="ECO:0000256" key="4">
    <source>
        <dbReference type="ARBA" id="ARBA00022475"/>
    </source>
</evidence>
<evidence type="ECO:0000256" key="7">
    <source>
        <dbReference type="ARBA" id="ARBA00022692"/>
    </source>
</evidence>
<dbReference type="InterPro" id="IPR038702">
    <property type="entry name" value="Na/K_ATPase_sub_beta_sf"/>
</dbReference>
<accession>A0A8S1CDA2</accession>
<keyword evidence="16" id="KW-0739">Sodium transport</keyword>
<evidence type="ECO:0000256" key="6">
    <source>
        <dbReference type="ARBA" id="ARBA00022607"/>
    </source>
</evidence>
<comment type="subcellular location">
    <subcellularLocation>
        <location evidence="1">Cell membrane</location>
        <topology evidence="1">Single-pass type II membrane protein</topology>
    </subcellularLocation>
</comment>
<keyword evidence="5" id="KW-0633">Potassium transport</keyword>
<evidence type="ECO:0000256" key="10">
    <source>
        <dbReference type="ARBA" id="ARBA00022989"/>
    </source>
</evidence>
<keyword evidence="12" id="KW-0406">Ion transport</keyword>
<comment type="similarity">
    <text evidence="2">Belongs to the X(+)/potassium ATPases subunit beta family.</text>
</comment>
<dbReference type="GO" id="GO:1990573">
    <property type="term" value="P:potassium ion import across plasma membrane"/>
    <property type="evidence" value="ECO:0007669"/>
    <property type="project" value="TreeGrafter"/>
</dbReference>
<evidence type="ECO:0000256" key="8">
    <source>
        <dbReference type="ARBA" id="ARBA00022958"/>
    </source>
</evidence>
<evidence type="ECO:0000256" key="14">
    <source>
        <dbReference type="ARBA" id="ARBA00023157"/>
    </source>
</evidence>
<dbReference type="OrthoDB" id="5912413at2759"/>
<evidence type="ECO:0000256" key="2">
    <source>
        <dbReference type="ARBA" id="ARBA00005876"/>
    </source>
</evidence>